<proteinExistence type="predicted"/>
<dbReference type="AlphaFoldDB" id="A0A1I6ZS91"/>
<reference evidence="1 2" key="1">
    <citation type="submission" date="2016-10" db="EMBL/GenBank/DDBJ databases">
        <authorList>
            <person name="de Groot N.N."/>
        </authorList>
    </citation>
    <scope>NUCLEOTIDE SEQUENCE [LARGE SCALE GENOMIC DNA]</scope>
    <source>
        <strain evidence="1 2">CGMCC 1.7005</strain>
    </source>
</reference>
<gene>
    <name evidence="1" type="ORF">SAMN05216474_1575</name>
</gene>
<dbReference type="SUPFAM" id="SSF48452">
    <property type="entry name" value="TPR-like"/>
    <property type="match status" value="1"/>
</dbReference>
<dbReference type="STRING" id="477690.SAMN05216474_1575"/>
<dbReference type="Proteomes" id="UP000236454">
    <property type="component" value="Unassembled WGS sequence"/>
</dbReference>
<dbReference type="Gene3D" id="1.25.40.10">
    <property type="entry name" value="Tetratricopeptide repeat domain"/>
    <property type="match status" value="1"/>
</dbReference>
<dbReference type="RefSeq" id="WP_090247956.1">
    <property type="nucleotide sequence ID" value="NZ_FPAS01000002.1"/>
</dbReference>
<dbReference type="InterPro" id="IPR011990">
    <property type="entry name" value="TPR-like_helical_dom_sf"/>
</dbReference>
<name>A0A1I6ZS91_9FLAO</name>
<dbReference type="EMBL" id="FPAS01000002">
    <property type="protein sequence ID" value="SFT65435.1"/>
    <property type="molecule type" value="Genomic_DNA"/>
</dbReference>
<protein>
    <recommendedName>
        <fullName evidence="3">Tetratricopeptide repeat-containing protein</fullName>
    </recommendedName>
</protein>
<dbReference type="OrthoDB" id="714416at2"/>
<keyword evidence="2" id="KW-1185">Reference proteome</keyword>
<accession>A0A1I6ZS91</accession>
<evidence type="ECO:0008006" key="3">
    <source>
        <dbReference type="Google" id="ProtNLM"/>
    </source>
</evidence>
<evidence type="ECO:0000313" key="1">
    <source>
        <dbReference type="EMBL" id="SFT65435.1"/>
    </source>
</evidence>
<sequence length="518" mass="60651">MSKTASNSIHELIKSLTKSEKRYFKIISSRHTIGDQNNYITLFDYIESQDVYDESALFKHFEGESFLNKFSITKNRLYEAIMKALDAYHSTSSVDASIYRLLHGAEILYKKSLYKHCKKQLLSAERLAKKHDRYGLLVEINNRYKKLVETEGYHNIDSTDLEKTQKQDQEYLDKLNHYSQLWKVKSELFLLLNNKGKARSTEELERYNKLTAALTSASSKEAHSFDSDYLTHHIYSASYFAANNMEKSLHHLHKIIEQYKANPSRIKQEPNVYFSTLSNIIYIESKLGNYKKAIDHLKELKTFPKVYKIDLTRDLEIKLFSSVNSIELTLLIHQGKFEEAIGLAEGIKAGLDNYGNKISPLRKSHLSFKLGVAYFSLEQYHKALEWINAILNDGELDQKEDLNAFVQIVDLMIHLELKHQDLLPYAIKNTQRFLKSRNRSFKFETIFLKYLNKIAKSTDKFQEHQLLEKVLVEIEEIKNDDFEKSALEYFDFESWINSKLKNKPMPQIRKEVYNKLIA</sequence>
<evidence type="ECO:0000313" key="2">
    <source>
        <dbReference type="Proteomes" id="UP000236454"/>
    </source>
</evidence>
<organism evidence="1 2">
    <name type="scientific">Lishizhenia tianjinensis</name>
    <dbReference type="NCBI Taxonomy" id="477690"/>
    <lineage>
        <taxon>Bacteria</taxon>
        <taxon>Pseudomonadati</taxon>
        <taxon>Bacteroidota</taxon>
        <taxon>Flavobacteriia</taxon>
        <taxon>Flavobacteriales</taxon>
        <taxon>Crocinitomicaceae</taxon>
        <taxon>Lishizhenia</taxon>
    </lineage>
</organism>